<gene>
    <name evidence="1" type="ORF">MEUPH1_LOCUS9379</name>
</gene>
<sequence>MEPVIAVNDDQAPIQRVLRSPEHLQSPEQEHSTQLEDSILRVLSSPTNSIVELISPMYLQSTSKEGGYKSIYIYIQ</sequence>
<dbReference type="Proteomes" id="UP001160148">
    <property type="component" value="Unassembled WGS sequence"/>
</dbReference>
<dbReference type="AlphaFoldDB" id="A0AAV0WBD0"/>
<evidence type="ECO:0000313" key="1">
    <source>
        <dbReference type="EMBL" id="CAI6353235.1"/>
    </source>
</evidence>
<reference evidence="1 2" key="1">
    <citation type="submission" date="2023-01" db="EMBL/GenBank/DDBJ databases">
        <authorList>
            <person name="Whitehead M."/>
        </authorList>
    </citation>
    <scope>NUCLEOTIDE SEQUENCE [LARGE SCALE GENOMIC DNA]</scope>
</reference>
<evidence type="ECO:0000313" key="2">
    <source>
        <dbReference type="Proteomes" id="UP001160148"/>
    </source>
</evidence>
<accession>A0AAV0WBD0</accession>
<keyword evidence="2" id="KW-1185">Reference proteome</keyword>
<organism evidence="1 2">
    <name type="scientific">Macrosiphum euphorbiae</name>
    <name type="common">potato aphid</name>
    <dbReference type="NCBI Taxonomy" id="13131"/>
    <lineage>
        <taxon>Eukaryota</taxon>
        <taxon>Metazoa</taxon>
        <taxon>Ecdysozoa</taxon>
        <taxon>Arthropoda</taxon>
        <taxon>Hexapoda</taxon>
        <taxon>Insecta</taxon>
        <taxon>Pterygota</taxon>
        <taxon>Neoptera</taxon>
        <taxon>Paraneoptera</taxon>
        <taxon>Hemiptera</taxon>
        <taxon>Sternorrhyncha</taxon>
        <taxon>Aphidomorpha</taxon>
        <taxon>Aphidoidea</taxon>
        <taxon>Aphididae</taxon>
        <taxon>Macrosiphini</taxon>
        <taxon>Macrosiphum</taxon>
    </lineage>
</organism>
<comment type="caution">
    <text evidence="1">The sequence shown here is derived from an EMBL/GenBank/DDBJ whole genome shotgun (WGS) entry which is preliminary data.</text>
</comment>
<proteinExistence type="predicted"/>
<protein>
    <submittedName>
        <fullName evidence="1">Uncharacterized protein</fullName>
    </submittedName>
</protein>
<name>A0AAV0WBD0_9HEMI</name>
<dbReference type="EMBL" id="CARXXK010000002">
    <property type="protein sequence ID" value="CAI6353235.1"/>
    <property type="molecule type" value="Genomic_DNA"/>
</dbReference>